<dbReference type="Gene3D" id="3.30.2350.20">
    <property type="entry name" value="TruD, catalytic domain"/>
    <property type="match status" value="1"/>
</dbReference>
<dbReference type="InterPro" id="IPR042214">
    <property type="entry name" value="TruD_catalytic"/>
</dbReference>
<organism evidence="6 7">
    <name type="scientific">Geoanaerobacter pelophilus</name>
    <dbReference type="NCBI Taxonomy" id="60036"/>
    <lineage>
        <taxon>Bacteria</taxon>
        <taxon>Pseudomonadati</taxon>
        <taxon>Thermodesulfobacteriota</taxon>
        <taxon>Desulfuromonadia</taxon>
        <taxon>Geobacterales</taxon>
        <taxon>Geobacteraceae</taxon>
        <taxon>Geoanaerobacter</taxon>
    </lineage>
</organism>
<evidence type="ECO:0000256" key="3">
    <source>
        <dbReference type="ARBA" id="ARBA00023235"/>
    </source>
</evidence>
<keyword evidence="7" id="KW-1185">Reference proteome</keyword>
<dbReference type="HAMAP" id="MF_01082">
    <property type="entry name" value="TruD"/>
    <property type="match status" value="1"/>
</dbReference>
<dbReference type="PANTHER" id="PTHR47811">
    <property type="entry name" value="TRNA PSEUDOURIDINE SYNTHASE D"/>
    <property type="match status" value="1"/>
</dbReference>
<evidence type="ECO:0000313" key="7">
    <source>
        <dbReference type="Proteomes" id="UP000194153"/>
    </source>
</evidence>
<gene>
    <name evidence="4" type="primary">truD</name>
    <name evidence="6" type="ORF">GPEL0_01r2403</name>
</gene>
<feature type="domain" description="TRUD" evidence="5">
    <location>
        <begin position="176"/>
        <end position="386"/>
    </location>
</feature>
<reference evidence="7" key="2">
    <citation type="submission" date="2017-05" db="EMBL/GenBank/DDBJ databases">
        <title>Draft genome sequence of Geobacter pelophilus, a iron(III)-reducing bacteria.</title>
        <authorList>
            <person name="Aoyagi T."/>
            <person name="Koike H."/>
            <person name="Morita T."/>
            <person name="Sato Y."/>
            <person name="Habe H."/>
            <person name="Hori T."/>
        </authorList>
    </citation>
    <scope>NUCLEOTIDE SEQUENCE [LARGE SCALE GENOMIC DNA]</scope>
    <source>
        <strain evidence="7">Drf2</strain>
    </source>
</reference>
<dbReference type="SUPFAM" id="SSF55120">
    <property type="entry name" value="Pseudouridine synthase"/>
    <property type="match status" value="1"/>
</dbReference>
<proteinExistence type="inferred from homology"/>
<dbReference type="InterPro" id="IPR020119">
    <property type="entry name" value="PsdUridine_synth_TruD_CS"/>
</dbReference>
<dbReference type="PROSITE" id="PS01268">
    <property type="entry name" value="UPF0024"/>
    <property type="match status" value="1"/>
</dbReference>
<keyword evidence="3 4" id="KW-0413">Isomerase</keyword>
<dbReference type="InterPro" id="IPR020103">
    <property type="entry name" value="PsdUridine_synth_cat_dom_sf"/>
</dbReference>
<dbReference type="NCBIfam" id="TIGR00094">
    <property type="entry name" value="tRNA_TruD_broad"/>
    <property type="match status" value="1"/>
</dbReference>
<dbReference type="InterPro" id="IPR001656">
    <property type="entry name" value="PsdUridine_synth_TruD"/>
</dbReference>
<evidence type="ECO:0000313" key="6">
    <source>
        <dbReference type="EMBL" id="GAW66860.1"/>
    </source>
</evidence>
<comment type="caution">
    <text evidence="6">The sequence shown here is derived from an EMBL/GenBank/DDBJ whole genome shotgun (WGS) entry which is preliminary data.</text>
</comment>
<comment type="similarity">
    <text evidence="1 4">Belongs to the pseudouridine synthase TruD family.</text>
</comment>
<dbReference type="InterPro" id="IPR050170">
    <property type="entry name" value="TruD_pseudoU_synthase"/>
</dbReference>
<feature type="active site" description="Nucleophile" evidence="4">
    <location>
        <position position="101"/>
    </location>
</feature>
<dbReference type="Pfam" id="PF01142">
    <property type="entry name" value="TruD"/>
    <property type="match status" value="1"/>
</dbReference>
<evidence type="ECO:0000256" key="1">
    <source>
        <dbReference type="ARBA" id="ARBA00007953"/>
    </source>
</evidence>
<evidence type="ECO:0000256" key="4">
    <source>
        <dbReference type="HAMAP-Rule" id="MF_01082"/>
    </source>
</evidence>
<dbReference type="Proteomes" id="UP000194153">
    <property type="component" value="Unassembled WGS sequence"/>
</dbReference>
<dbReference type="InterPro" id="IPR011760">
    <property type="entry name" value="PsdUridine_synth_TruD_insert"/>
</dbReference>
<protein>
    <recommendedName>
        <fullName evidence="4">tRNA pseudouridine synthase D</fullName>
        <ecNumber evidence="4">5.4.99.27</ecNumber>
    </recommendedName>
    <alternativeName>
        <fullName evidence="4">tRNA pseudouridine(13) synthase</fullName>
    </alternativeName>
    <alternativeName>
        <fullName evidence="4">tRNA pseudouridylate synthase D</fullName>
    </alternativeName>
    <alternativeName>
        <fullName evidence="4">tRNA-uridine isomerase D</fullName>
    </alternativeName>
</protein>
<dbReference type="Gene3D" id="1.10.1510.30">
    <property type="match status" value="1"/>
</dbReference>
<reference evidence="6 7" key="1">
    <citation type="submission" date="2017-04" db="EMBL/GenBank/DDBJ databases">
        <authorList>
            <consortium name="Geobacter pelophilus Genome Sequencing"/>
            <person name="Aoyagi T."/>
            <person name="Koike H."/>
            <person name="Hori T."/>
        </authorList>
    </citation>
    <scope>NUCLEOTIDE SEQUENCE [LARGE SCALE GENOMIC DNA]</scope>
    <source>
        <strain evidence="6 7">Drf2</strain>
    </source>
</reference>
<comment type="function">
    <text evidence="4">Responsible for synthesis of pseudouridine from uracil-13 in transfer RNAs.</text>
</comment>
<dbReference type="PROSITE" id="PS50984">
    <property type="entry name" value="TRUD"/>
    <property type="match status" value="1"/>
</dbReference>
<comment type="catalytic activity">
    <reaction evidence="4">
        <text>uridine(13) in tRNA = pseudouridine(13) in tRNA</text>
        <dbReference type="Rhea" id="RHEA:42540"/>
        <dbReference type="Rhea" id="RHEA-COMP:10105"/>
        <dbReference type="Rhea" id="RHEA-COMP:10106"/>
        <dbReference type="ChEBI" id="CHEBI:65314"/>
        <dbReference type="ChEBI" id="CHEBI:65315"/>
        <dbReference type="EC" id="5.4.99.27"/>
    </reaction>
</comment>
<dbReference type="PIRSF" id="PIRSF037016">
    <property type="entry name" value="Pseudouridin_synth_euk_prd"/>
    <property type="match status" value="1"/>
</dbReference>
<accession>A0ABQ0MIF9</accession>
<evidence type="ECO:0000259" key="5">
    <source>
        <dbReference type="PROSITE" id="PS50984"/>
    </source>
</evidence>
<dbReference type="PANTHER" id="PTHR47811:SF1">
    <property type="entry name" value="TRNA PSEUDOURIDINE SYNTHASE D"/>
    <property type="match status" value="1"/>
</dbReference>
<sequence>MGNMLKEQLVLGMMLRLRKRYQGGPLSIYLTAEVPGTGGTIKVVPEDFLVEEIPAYLPSGQGEHCYAVLEKRGIATLEALRRLSKALGVQERDLGYAGMKDAVGVTRQTVSIPRVPPEKVLALEIPGIKILSARLHGNKLRLGHLKGNRFSIRVRDVAQGALKNAETVLEILAKRGVPNRFGVQRYGVQGNTHEIGAAMLRREFKSAVDRVIGDPAAVSDERWSRAIESYRRGDVEESLSLFPGHFRVEREMLTRLVQRPDGFERAFNSVQPRMKRLYLSAFQSSLFDLVLEKRLDTLDQVSLGDIAFKHENGACFLVQDEASEAQRAEAFEISPTGPMFGCTMMEAQGAEGELEREVLAAQELSLESFNLPGGLRMEGERRPLRVPIAGAEVRQDGADLLLGFSLPRGAYATCVLSEITKSE</sequence>
<dbReference type="EC" id="5.4.99.27" evidence="4"/>
<name>A0ABQ0MIF9_9BACT</name>
<dbReference type="EMBL" id="BDQG01000001">
    <property type="protein sequence ID" value="GAW66860.1"/>
    <property type="molecule type" value="Genomic_DNA"/>
</dbReference>
<dbReference type="Gene3D" id="3.30.70.3160">
    <property type="match status" value="1"/>
</dbReference>
<evidence type="ECO:0000256" key="2">
    <source>
        <dbReference type="ARBA" id="ARBA00022694"/>
    </source>
</evidence>
<keyword evidence="2 4" id="KW-0819">tRNA processing</keyword>